<reference evidence="1" key="2">
    <citation type="submission" date="2021-04" db="EMBL/GenBank/DDBJ databases">
        <authorList>
            <person name="Gilroy R."/>
        </authorList>
    </citation>
    <scope>NUCLEOTIDE SEQUENCE</scope>
    <source>
        <strain evidence="1">ChiBcec2-3848</strain>
    </source>
</reference>
<gene>
    <name evidence="1" type="ORF">H9753_07455</name>
</gene>
<reference evidence="1" key="1">
    <citation type="journal article" date="2021" name="PeerJ">
        <title>Extensive microbial diversity within the chicken gut microbiome revealed by metagenomics and culture.</title>
        <authorList>
            <person name="Gilroy R."/>
            <person name="Ravi A."/>
            <person name="Getino M."/>
            <person name="Pursley I."/>
            <person name="Horton D.L."/>
            <person name="Alikhan N.F."/>
            <person name="Baker D."/>
            <person name="Gharbi K."/>
            <person name="Hall N."/>
            <person name="Watson M."/>
            <person name="Adriaenssens E.M."/>
            <person name="Foster-Nyarko E."/>
            <person name="Jarju S."/>
            <person name="Secka A."/>
            <person name="Antonio M."/>
            <person name="Oren A."/>
            <person name="Chaudhuri R.R."/>
            <person name="La Ragione R."/>
            <person name="Hildebrand F."/>
            <person name="Pallen M.J."/>
        </authorList>
    </citation>
    <scope>NUCLEOTIDE SEQUENCE</scope>
    <source>
        <strain evidence="1">ChiBcec2-3848</strain>
    </source>
</reference>
<dbReference type="SUPFAM" id="SSF53335">
    <property type="entry name" value="S-adenosyl-L-methionine-dependent methyltransferases"/>
    <property type="match status" value="1"/>
</dbReference>
<name>A0A9D2PLU8_9FIRM</name>
<dbReference type="GO" id="GO:0008168">
    <property type="term" value="F:methyltransferase activity"/>
    <property type="evidence" value="ECO:0007669"/>
    <property type="project" value="UniProtKB-KW"/>
</dbReference>
<proteinExistence type="predicted"/>
<accession>A0A9D2PLU8</accession>
<sequence length="200" mass="23344">MDSIDYYNRYAVPYYEKTVELSMEEQLQRFLEYLPENADVLDLGCGSGRDTVFLEEEGCVVTAMDGSEQMCKLASIHTGREVLHLKVEDMEFDDVFHGIWACAVLGHFPPEEIQGVMKKILRALKEDGILYFSVRKGDRNGRFNGRYFYDYDREALNHLLDSLSGIKVLDIWKTSDLREDQSSRWYNVLIRKASEEEEEW</sequence>
<organism evidence="1 2">
    <name type="scientific">Candidatus Blautia merdavium</name>
    <dbReference type="NCBI Taxonomy" id="2838494"/>
    <lineage>
        <taxon>Bacteria</taxon>
        <taxon>Bacillati</taxon>
        <taxon>Bacillota</taxon>
        <taxon>Clostridia</taxon>
        <taxon>Lachnospirales</taxon>
        <taxon>Lachnospiraceae</taxon>
        <taxon>Blautia</taxon>
    </lineage>
</organism>
<dbReference type="PANTHER" id="PTHR43861:SF1">
    <property type="entry name" value="TRANS-ACONITATE 2-METHYLTRANSFERASE"/>
    <property type="match status" value="1"/>
</dbReference>
<evidence type="ECO:0000313" key="1">
    <source>
        <dbReference type="EMBL" id="HJC63438.1"/>
    </source>
</evidence>
<comment type="caution">
    <text evidence="1">The sequence shown here is derived from an EMBL/GenBank/DDBJ whole genome shotgun (WGS) entry which is preliminary data.</text>
</comment>
<dbReference type="Pfam" id="PF13489">
    <property type="entry name" value="Methyltransf_23"/>
    <property type="match status" value="1"/>
</dbReference>
<dbReference type="Gene3D" id="3.40.50.150">
    <property type="entry name" value="Vaccinia Virus protein VP39"/>
    <property type="match status" value="1"/>
</dbReference>
<dbReference type="EMBL" id="DWVZ01000099">
    <property type="protein sequence ID" value="HJC63438.1"/>
    <property type="molecule type" value="Genomic_DNA"/>
</dbReference>
<dbReference type="InterPro" id="IPR029063">
    <property type="entry name" value="SAM-dependent_MTases_sf"/>
</dbReference>
<keyword evidence="1" id="KW-0489">Methyltransferase</keyword>
<dbReference type="CDD" id="cd02440">
    <property type="entry name" value="AdoMet_MTases"/>
    <property type="match status" value="1"/>
</dbReference>
<evidence type="ECO:0000313" key="2">
    <source>
        <dbReference type="Proteomes" id="UP000823886"/>
    </source>
</evidence>
<keyword evidence="1" id="KW-0808">Transferase</keyword>
<protein>
    <submittedName>
        <fullName evidence="1">Class I SAM-dependent methyltransferase</fullName>
    </submittedName>
</protein>
<dbReference type="PANTHER" id="PTHR43861">
    <property type="entry name" value="TRANS-ACONITATE 2-METHYLTRANSFERASE-RELATED"/>
    <property type="match status" value="1"/>
</dbReference>
<dbReference type="Proteomes" id="UP000823886">
    <property type="component" value="Unassembled WGS sequence"/>
</dbReference>
<dbReference type="GO" id="GO:0032259">
    <property type="term" value="P:methylation"/>
    <property type="evidence" value="ECO:0007669"/>
    <property type="project" value="UniProtKB-KW"/>
</dbReference>
<dbReference type="AlphaFoldDB" id="A0A9D2PLU8"/>